<name>A0A4U5MVK0_STECR</name>
<feature type="transmembrane region" description="Helical" evidence="11">
    <location>
        <begin position="40"/>
        <end position="59"/>
    </location>
</feature>
<keyword evidence="13" id="KW-1185">Reference proteome</keyword>
<keyword evidence="5 11" id="KW-0812">Transmembrane</keyword>
<evidence type="ECO:0000256" key="2">
    <source>
        <dbReference type="ARBA" id="ARBA00004922"/>
    </source>
</evidence>
<comment type="subcellular location">
    <subcellularLocation>
        <location evidence="1">Membrane</location>
        <topology evidence="1">Single-pass type II membrane protein</topology>
    </subcellularLocation>
</comment>
<dbReference type="PANTHER" id="PTHR19297">
    <property type="entry name" value="GLYCOSYLTRANSFERASE 14 FAMILY MEMBER"/>
    <property type="match status" value="1"/>
</dbReference>
<dbReference type="EMBL" id="AZBU02000006">
    <property type="protein sequence ID" value="TKR73869.1"/>
    <property type="molecule type" value="Genomic_DNA"/>
</dbReference>
<evidence type="ECO:0000256" key="1">
    <source>
        <dbReference type="ARBA" id="ARBA00004606"/>
    </source>
</evidence>
<organism evidence="12 13">
    <name type="scientific">Steinernema carpocapsae</name>
    <name type="common">Entomopathogenic nematode</name>
    <dbReference type="NCBI Taxonomy" id="34508"/>
    <lineage>
        <taxon>Eukaryota</taxon>
        <taxon>Metazoa</taxon>
        <taxon>Ecdysozoa</taxon>
        <taxon>Nematoda</taxon>
        <taxon>Chromadorea</taxon>
        <taxon>Rhabditida</taxon>
        <taxon>Tylenchina</taxon>
        <taxon>Panagrolaimomorpha</taxon>
        <taxon>Strongyloidoidea</taxon>
        <taxon>Steinernematidae</taxon>
        <taxon>Steinernema</taxon>
    </lineage>
</organism>
<dbReference type="GO" id="GO:0016020">
    <property type="term" value="C:membrane"/>
    <property type="evidence" value="ECO:0007669"/>
    <property type="project" value="UniProtKB-SubCell"/>
</dbReference>
<proteinExistence type="inferred from homology"/>
<dbReference type="InterPro" id="IPR003406">
    <property type="entry name" value="Glyco_trans_14"/>
</dbReference>
<evidence type="ECO:0000256" key="9">
    <source>
        <dbReference type="ARBA" id="ARBA00023180"/>
    </source>
</evidence>
<accession>A0A4U5MVK0</accession>
<comment type="pathway">
    <text evidence="2">Protein modification; protein glycosylation.</text>
</comment>
<keyword evidence="9" id="KW-0325">Glycoprotein</keyword>
<sequence>MNIQKQQRSLSVDSSPADRPTFVFFDHFIFPTSRLMGLLFHFRLVLTLLVLTVLVVLLIDIRRHKQRNPLVVTKFTSTAPPNTTVDSRKLVEVMDLRQARRNFEDLIDSIPTYRSKVDCENIVNLKSKRVKVAEMWNFDENLYWKRFGDFENICHEVKKTFGFIDKPLSQEEYEFPLAFSMLVHNNPVQILFSLSALYQPQNQFCLAIDAGATSEFQKQMYLLADCFPNIFVMVSRFEKRFLRGHGHRVFRRLLGSLIALIFTGEEFSRTEKMTLQLKSQKMASEVRKT</sequence>
<gene>
    <name evidence="12" type="ORF">L596_021123</name>
</gene>
<evidence type="ECO:0000256" key="8">
    <source>
        <dbReference type="ARBA" id="ARBA00023136"/>
    </source>
</evidence>
<evidence type="ECO:0000256" key="5">
    <source>
        <dbReference type="ARBA" id="ARBA00022692"/>
    </source>
</evidence>
<evidence type="ECO:0000313" key="13">
    <source>
        <dbReference type="Proteomes" id="UP000298663"/>
    </source>
</evidence>
<dbReference type="Proteomes" id="UP000298663">
    <property type="component" value="Unassembled WGS sequence"/>
</dbReference>
<evidence type="ECO:0000256" key="7">
    <source>
        <dbReference type="ARBA" id="ARBA00022989"/>
    </source>
</evidence>
<keyword evidence="6" id="KW-0735">Signal-anchor</keyword>
<evidence type="ECO:0000313" key="12">
    <source>
        <dbReference type="EMBL" id="TKR73869.1"/>
    </source>
</evidence>
<evidence type="ECO:0000256" key="11">
    <source>
        <dbReference type="SAM" id="Phobius"/>
    </source>
</evidence>
<comment type="similarity">
    <text evidence="10">Belongs to the glycosyltransferase 14 family.</text>
</comment>
<keyword evidence="8 11" id="KW-0472">Membrane</keyword>
<reference evidence="12 13" key="2">
    <citation type="journal article" date="2019" name="G3 (Bethesda)">
        <title>Hybrid Assembly of the Genome of the Entomopathogenic Nematode Steinernema carpocapsae Identifies the X-Chromosome.</title>
        <authorList>
            <person name="Serra L."/>
            <person name="Macchietto M."/>
            <person name="Macias-Munoz A."/>
            <person name="McGill C.J."/>
            <person name="Rodriguez I.M."/>
            <person name="Rodriguez B."/>
            <person name="Murad R."/>
            <person name="Mortazavi A."/>
        </authorList>
    </citation>
    <scope>NUCLEOTIDE SEQUENCE [LARGE SCALE GENOMIC DNA]</scope>
    <source>
        <strain evidence="12 13">ALL</strain>
    </source>
</reference>
<dbReference type="PANTHER" id="PTHR19297:SF185">
    <property type="entry name" value="BETA-1,3-GALACTOSYL-O-GLYCOSYL-GLYCOPROTEIN BETA-1,6-N-ACETYLGLUCOSAMINYLTRANSFERASE 3"/>
    <property type="match status" value="1"/>
</dbReference>
<keyword evidence="3" id="KW-0328">Glycosyltransferase</keyword>
<evidence type="ECO:0000256" key="6">
    <source>
        <dbReference type="ARBA" id="ARBA00022968"/>
    </source>
</evidence>
<evidence type="ECO:0000256" key="10">
    <source>
        <dbReference type="ARBA" id="ARBA00038150"/>
    </source>
</evidence>
<dbReference type="STRING" id="34508.A0A4U5MVK0"/>
<evidence type="ECO:0000256" key="4">
    <source>
        <dbReference type="ARBA" id="ARBA00022679"/>
    </source>
</evidence>
<evidence type="ECO:0000256" key="3">
    <source>
        <dbReference type="ARBA" id="ARBA00022676"/>
    </source>
</evidence>
<dbReference type="GO" id="GO:0008375">
    <property type="term" value="F:acetylglucosaminyltransferase activity"/>
    <property type="evidence" value="ECO:0007669"/>
    <property type="project" value="TreeGrafter"/>
</dbReference>
<reference evidence="12 13" key="1">
    <citation type="journal article" date="2015" name="Genome Biol.">
        <title>Comparative genomics of Steinernema reveals deeply conserved gene regulatory networks.</title>
        <authorList>
            <person name="Dillman A.R."/>
            <person name="Macchietto M."/>
            <person name="Porter C.F."/>
            <person name="Rogers A."/>
            <person name="Williams B."/>
            <person name="Antoshechkin I."/>
            <person name="Lee M.M."/>
            <person name="Goodwin Z."/>
            <person name="Lu X."/>
            <person name="Lewis E.E."/>
            <person name="Goodrich-Blair H."/>
            <person name="Stock S.P."/>
            <person name="Adams B.J."/>
            <person name="Sternberg P.W."/>
            <person name="Mortazavi A."/>
        </authorList>
    </citation>
    <scope>NUCLEOTIDE SEQUENCE [LARGE SCALE GENOMIC DNA]</scope>
    <source>
        <strain evidence="12 13">ALL</strain>
    </source>
</reference>
<dbReference type="OrthoDB" id="2019572at2759"/>
<dbReference type="AlphaFoldDB" id="A0A4U5MVK0"/>
<comment type="caution">
    <text evidence="12">The sequence shown here is derived from an EMBL/GenBank/DDBJ whole genome shotgun (WGS) entry which is preliminary data.</text>
</comment>
<protein>
    <submittedName>
        <fullName evidence="12">Uncharacterized protein</fullName>
    </submittedName>
</protein>
<dbReference type="Pfam" id="PF02485">
    <property type="entry name" value="Branch"/>
    <property type="match status" value="1"/>
</dbReference>
<keyword evidence="4" id="KW-0808">Transferase</keyword>
<keyword evidence="7 11" id="KW-1133">Transmembrane helix</keyword>